<name>A0ABY8PPS3_9BACT</name>
<dbReference type="Pfam" id="PF00294">
    <property type="entry name" value="PfkB"/>
    <property type="match status" value="1"/>
</dbReference>
<feature type="domain" description="Carbohydrate kinase PfkB" evidence="13">
    <location>
        <begin position="4"/>
        <end position="294"/>
    </location>
</feature>
<evidence type="ECO:0000256" key="7">
    <source>
        <dbReference type="ARBA" id="ARBA00022777"/>
    </source>
</evidence>
<comment type="similarity">
    <text evidence="1">Belongs to the carbohydrate kinase pfkB family.</text>
</comment>
<dbReference type="SUPFAM" id="SSF53613">
    <property type="entry name" value="Ribokinase-like"/>
    <property type="match status" value="1"/>
</dbReference>
<feature type="active site" description="Proton acceptor" evidence="12">
    <location>
        <position position="251"/>
    </location>
</feature>
<evidence type="ECO:0000256" key="5">
    <source>
        <dbReference type="ARBA" id="ARBA00022723"/>
    </source>
</evidence>
<feature type="binding site" evidence="12">
    <location>
        <begin position="250"/>
        <end position="251"/>
    </location>
    <ligand>
        <name>ATP</name>
        <dbReference type="ChEBI" id="CHEBI:30616"/>
    </ligand>
</feature>
<feature type="binding site" evidence="12">
    <location>
        <position position="281"/>
    </location>
    <ligand>
        <name>K(+)</name>
        <dbReference type="ChEBI" id="CHEBI:29103"/>
    </ligand>
</feature>
<keyword evidence="15" id="KW-1185">Reference proteome</keyword>
<feature type="binding site" evidence="12">
    <location>
        <position position="136"/>
    </location>
    <ligand>
        <name>substrate</name>
    </ligand>
</feature>
<keyword evidence="10 12" id="KW-0630">Potassium</keyword>
<dbReference type="GO" id="GO:0004747">
    <property type="term" value="F:ribokinase activity"/>
    <property type="evidence" value="ECO:0007669"/>
    <property type="project" value="UniProtKB-EC"/>
</dbReference>
<feature type="binding site" evidence="12">
    <location>
        <position position="245"/>
    </location>
    <ligand>
        <name>K(+)</name>
        <dbReference type="ChEBI" id="CHEBI:29103"/>
    </ligand>
</feature>
<evidence type="ECO:0000313" key="15">
    <source>
        <dbReference type="Proteomes" id="UP001232493"/>
    </source>
</evidence>
<feature type="binding site" evidence="12">
    <location>
        <position position="284"/>
    </location>
    <ligand>
        <name>K(+)</name>
        <dbReference type="ChEBI" id="CHEBI:29103"/>
    </ligand>
</feature>
<dbReference type="EMBL" id="CP069362">
    <property type="protein sequence ID" value="WGS64641.1"/>
    <property type="molecule type" value="Genomic_DNA"/>
</dbReference>
<comment type="pathway">
    <text evidence="12">Carbohydrate metabolism; D-ribose degradation; D-ribose 5-phosphate from beta-D-ribopyranose: step 2/2.</text>
</comment>
<keyword evidence="12" id="KW-0963">Cytoplasm</keyword>
<evidence type="ECO:0000256" key="12">
    <source>
        <dbReference type="HAMAP-Rule" id="MF_01987"/>
    </source>
</evidence>
<organism evidence="14 15">
    <name type="scientific">Marinitoga aeolica</name>
    <dbReference type="NCBI Taxonomy" id="2809031"/>
    <lineage>
        <taxon>Bacteria</taxon>
        <taxon>Thermotogati</taxon>
        <taxon>Thermotogota</taxon>
        <taxon>Thermotogae</taxon>
        <taxon>Petrotogales</taxon>
        <taxon>Petrotogaceae</taxon>
        <taxon>Marinitoga</taxon>
    </lineage>
</organism>
<comment type="function">
    <text evidence="12">Catalyzes the phosphorylation of ribose at O-5 in a reaction requiring ATP and magnesium. The resulting D-ribose-5-phosphate can then be used either for sythesis of nucleotides, histidine, and tryptophan, or as a component of the pentose phosphate pathway.</text>
</comment>
<dbReference type="NCBIfam" id="TIGR02152">
    <property type="entry name" value="D_ribokin_bact"/>
    <property type="match status" value="1"/>
</dbReference>
<dbReference type="Gene3D" id="3.40.1190.20">
    <property type="match status" value="1"/>
</dbReference>
<protein>
    <recommendedName>
        <fullName evidence="3 12">Ribokinase</fullName>
        <shortName evidence="12">RK</shortName>
        <ecNumber evidence="2 12">2.7.1.15</ecNumber>
    </recommendedName>
</protein>
<dbReference type="PRINTS" id="PR00990">
    <property type="entry name" value="RIBOKINASE"/>
</dbReference>
<comment type="activity regulation">
    <text evidence="12">Activated by a monovalent cation that binds near, but not in, the active site. The most likely occupant of the site in vivo is potassium. Ion binding induces a conformational change that may alter substrate affinity.</text>
</comment>
<evidence type="ECO:0000256" key="3">
    <source>
        <dbReference type="ARBA" id="ARBA00016943"/>
    </source>
</evidence>
<gene>
    <name evidence="12 14" type="primary">rbsK</name>
    <name evidence="14" type="ORF">JRV97_09780</name>
</gene>
<feature type="binding site" evidence="12">
    <location>
        <position position="286"/>
    </location>
    <ligand>
        <name>K(+)</name>
        <dbReference type="ChEBI" id="CHEBI:29103"/>
    </ligand>
</feature>
<evidence type="ECO:0000256" key="6">
    <source>
        <dbReference type="ARBA" id="ARBA00022741"/>
    </source>
</evidence>
<dbReference type="InterPro" id="IPR029056">
    <property type="entry name" value="Ribokinase-like"/>
</dbReference>
<feature type="binding site" evidence="12">
    <location>
        <position position="290"/>
    </location>
    <ligand>
        <name>K(+)</name>
        <dbReference type="ChEBI" id="CHEBI:29103"/>
    </ligand>
</feature>
<feature type="binding site" evidence="12">
    <location>
        <position position="247"/>
    </location>
    <ligand>
        <name>K(+)</name>
        <dbReference type="ChEBI" id="CHEBI:29103"/>
    </ligand>
</feature>
<evidence type="ECO:0000256" key="11">
    <source>
        <dbReference type="ARBA" id="ARBA00023277"/>
    </source>
</evidence>
<keyword evidence="6 12" id="KW-0547">Nucleotide-binding</keyword>
<dbReference type="RefSeq" id="WP_280998457.1">
    <property type="nucleotide sequence ID" value="NZ_CP069362.1"/>
</dbReference>
<keyword evidence="9 12" id="KW-0460">Magnesium</keyword>
<comment type="subcellular location">
    <subcellularLocation>
        <location evidence="12">Cytoplasm</location>
    </subcellularLocation>
</comment>
<dbReference type="PANTHER" id="PTHR10584">
    <property type="entry name" value="SUGAR KINASE"/>
    <property type="match status" value="1"/>
</dbReference>
<evidence type="ECO:0000256" key="2">
    <source>
        <dbReference type="ARBA" id="ARBA00012035"/>
    </source>
</evidence>
<dbReference type="InterPro" id="IPR011877">
    <property type="entry name" value="Ribokinase"/>
</dbReference>
<evidence type="ECO:0000313" key="14">
    <source>
        <dbReference type="EMBL" id="WGS64641.1"/>
    </source>
</evidence>
<comment type="cofactor">
    <cofactor evidence="12">
        <name>Mg(2+)</name>
        <dbReference type="ChEBI" id="CHEBI:18420"/>
    </cofactor>
    <text evidence="12">Requires a divalent cation, most likely magnesium in vivo, as an electrophilic catalyst to aid phosphoryl group transfer. It is the chelate of the metal and the nucleotide that is the actual substrate.</text>
</comment>
<accession>A0ABY8PPS3</accession>
<evidence type="ECO:0000256" key="8">
    <source>
        <dbReference type="ARBA" id="ARBA00022840"/>
    </source>
</evidence>
<sequence>MIGVVGSSNMDIVLTVEKFTNPGETQKAISLEYFPGGKGANQAVTAAKLSKEDVYFFTALGNDDFGKKLASNFDKLNIKGYIYTDLPTGRAYIEVTKDGSNRIIIYEGANGFITPEIVERKLEILKEYKYFLLQNEIPFETSLHIAKTLKSKKKVIIFDPAPAQNIEKEIFKYVDYFTPNEEEFKYLSNKFFNLNPDENLKEILRRFFNFGIKNIILKQGEKEIILYNRNSILKIPVFKIDKVIDTTAAGDVFNGALAVALEEGKNIKEAIRFASAAAGITITRKGAQSSIPTREEVEEFLKSNK</sequence>
<dbReference type="InterPro" id="IPR011611">
    <property type="entry name" value="PfkB_dom"/>
</dbReference>
<dbReference type="CDD" id="cd01174">
    <property type="entry name" value="ribokinase"/>
    <property type="match status" value="1"/>
</dbReference>
<comment type="similarity">
    <text evidence="12">Belongs to the carbohydrate kinase PfkB family. Ribokinase subfamily.</text>
</comment>
<feature type="binding site" evidence="12">
    <location>
        <position position="251"/>
    </location>
    <ligand>
        <name>substrate</name>
    </ligand>
</feature>
<dbReference type="InterPro" id="IPR002139">
    <property type="entry name" value="Ribo/fructo_kinase"/>
</dbReference>
<comment type="subunit">
    <text evidence="12">Homodimer.</text>
</comment>
<evidence type="ECO:0000256" key="9">
    <source>
        <dbReference type="ARBA" id="ARBA00022842"/>
    </source>
</evidence>
<keyword evidence="4 12" id="KW-0808">Transferase</keyword>
<keyword evidence="8 12" id="KW-0067">ATP-binding</keyword>
<dbReference type="InterPro" id="IPR002173">
    <property type="entry name" value="Carboh/pur_kinase_PfkB_CS"/>
</dbReference>
<proteinExistence type="inferred from homology"/>
<reference evidence="14 15" key="1">
    <citation type="submission" date="2021-02" db="EMBL/GenBank/DDBJ databases">
        <title>Characterization of Marinitoga sp. nov. str. BP5-C20A.</title>
        <authorList>
            <person name="Erauso G."/>
            <person name="Postec A."/>
        </authorList>
    </citation>
    <scope>NUCLEOTIDE SEQUENCE [LARGE SCALE GENOMIC DNA]</scope>
    <source>
        <strain evidence="14 15">BP5-C20A</strain>
    </source>
</reference>
<dbReference type="EC" id="2.7.1.15" evidence="2 12"/>
<evidence type="ECO:0000256" key="1">
    <source>
        <dbReference type="ARBA" id="ARBA00005380"/>
    </source>
</evidence>
<dbReference type="Proteomes" id="UP001232493">
    <property type="component" value="Chromosome"/>
</dbReference>
<feature type="binding site" evidence="12">
    <location>
        <position position="180"/>
    </location>
    <ligand>
        <name>ATP</name>
        <dbReference type="ChEBI" id="CHEBI:30616"/>
    </ligand>
</feature>
<evidence type="ECO:0000259" key="13">
    <source>
        <dbReference type="Pfam" id="PF00294"/>
    </source>
</evidence>
<comment type="catalytic activity">
    <reaction evidence="12">
        <text>D-ribose + ATP = D-ribose 5-phosphate + ADP + H(+)</text>
        <dbReference type="Rhea" id="RHEA:13697"/>
        <dbReference type="ChEBI" id="CHEBI:15378"/>
        <dbReference type="ChEBI" id="CHEBI:30616"/>
        <dbReference type="ChEBI" id="CHEBI:47013"/>
        <dbReference type="ChEBI" id="CHEBI:78346"/>
        <dbReference type="ChEBI" id="CHEBI:456216"/>
        <dbReference type="EC" id="2.7.1.15"/>
    </reaction>
</comment>
<dbReference type="HAMAP" id="MF_01987">
    <property type="entry name" value="Ribokinase"/>
    <property type="match status" value="1"/>
</dbReference>
<feature type="binding site" evidence="12">
    <location>
        <begin position="9"/>
        <end position="11"/>
    </location>
    <ligand>
        <name>substrate</name>
    </ligand>
</feature>
<keyword evidence="7 12" id="KW-0418">Kinase</keyword>
<comment type="caution">
    <text evidence="12">Lacks conserved residue(s) required for the propagation of feature annotation.</text>
</comment>
<keyword evidence="11 12" id="KW-0119">Carbohydrate metabolism</keyword>
<dbReference type="PROSITE" id="PS00584">
    <property type="entry name" value="PFKB_KINASES_2"/>
    <property type="match status" value="1"/>
</dbReference>
<keyword evidence="5 12" id="KW-0479">Metal-binding</keyword>
<evidence type="ECO:0000256" key="4">
    <source>
        <dbReference type="ARBA" id="ARBA00022679"/>
    </source>
</evidence>
<dbReference type="PANTHER" id="PTHR10584:SF166">
    <property type="entry name" value="RIBOKINASE"/>
    <property type="match status" value="1"/>
</dbReference>
<feature type="binding site" evidence="12">
    <location>
        <begin position="37"/>
        <end position="41"/>
    </location>
    <ligand>
        <name>substrate</name>
    </ligand>
</feature>
<evidence type="ECO:0000256" key="10">
    <source>
        <dbReference type="ARBA" id="ARBA00022958"/>
    </source>
</evidence>